<keyword evidence="2" id="KW-1185">Reference proteome</keyword>
<dbReference type="PANTHER" id="PTHR35340">
    <property type="entry name" value="PQQ ENZYME REPEAT PROTEIN-RELATED"/>
    <property type="match status" value="1"/>
</dbReference>
<protein>
    <recommendedName>
        <fullName evidence="3">ASST-domain-containing protein</fullName>
    </recommendedName>
</protein>
<evidence type="ECO:0008006" key="3">
    <source>
        <dbReference type="Google" id="ProtNLM"/>
    </source>
</evidence>
<name>A0A8H4HGS8_9EURO</name>
<evidence type="ECO:0000313" key="1">
    <source>
        <dbReference type="EMBL" id="KAF4243558.1"/>
    </source>
</evidence>
<dbReference type="Pfam" id="PF14269">
    <property type="entry name" value="Arylsulfotran_2"/>
    <property type="match status" value="1"/>
</dbReference>
<reference evidence="1" key="1">
    <citation type="journal article" date="2020" name="bioRxiv">
        <title>Genomic and phenotypic heterogeneity of clinical isolates of the human pathogens Aspergillus fumigatus, Aspergillus lentulus and Aspergillus fumigatiaffinis.</title>
        <authorList>
            <person name="dos Santos R.A.C."/>
            <person name="Steenwyk J.L."/>
            <person name="Rivero-Menendez O."/>
            <person name="Mead M.E."/>
            <person name="Silva L.P."/>
            <person name="Bastos R.W."/>
            <person name="Alastruey-Izquierdo A."/>
            <person name="Goldman G.H."/>
            <person name="Rokas A."/>
        </authorList>
    </citation>
    <scope>NUCLEOTIDE SEQUENCE</scope>
    <source>
        <strain evidence="1">CNM-CM6805</strain>
    </source>
</reference>
<dbReference type="AlphaFoldDB" id="A0A8H4HGS8"/>
<gene>
    <name evidence="1" type="ORF">CNMCM6805_000952</name>
</gene>
<accession>A0A8H4HGS8</accession>
<dbReference type="Proteomes" id="UP000653565">
    <property type="component" value="Unassembled WGS sequence"/>
</dbReference>
<organism evidence="1 2">
    <name type="scientific">Aspergillus fumigatiaffinis</name>
    <dbReference type="NCBI Taxonomy" id="340414"/>
    <lineage>
        <taxon>Eukaryota</taxon>
        <taxon>Fungi</taxon>
        <taxon>Dikarya</taxon>
        <taxon>Ascomycota</taxon>
        <taxon>Pezizomycotina</taxon>
        <taxon>Eurotiomycetes</taxon>
        <taxon>Eurotiomycetidae</taxon>
        <taxon>Eurotiales</taxon>
        <taxon>Aspergillaceae</taxon>
        <taxon>Aspergillus</taxon>
        <taxon>Aspergillus subgen. Fumigati</taxon>
    </lineage>
</organism>
<evidence type="ECO:0000313" key="2">
    <source>
        <dbReference type="Proteomes" id="UP000653565"/>
    </source>
</evidence>
<proteinExistence type="predicted"/>
<dbReference type="PANTHER" id="PTHR35340:SF9">
    <property type="entry name" value="ASST-DOMAIN-CONTAINING PROTEIN"/>
    <property type="match status" value="1"/>
</dbReference>
<reference evidence="1" key="2">
    <citation type="submission" date="2020-04" db="EMBL/GenBank/DDBJ databases">
        <authorList>
            <person name="Santos R.A.C."/>
            <person name="Steenwyk J.L."/>
            <person name="Rivero-Menendez O."/>
            <person name="Mead M.E."/>
            <person name="Silva L.P."/>
            <person name="Bastos R.W."/>
            <person name="Alastruey-Izquierdo A."/>
            <person name="Goldman G.H."/>
            <person name="Rokas A."/>
        </authorList>
    </citation>
    <scope>NUCLEOTIDE SEQUENCE</scope>
    <source>
        <strain evidence="1">CNM-CM6805</strain>
    </source>
</reference>
<dbReference type="InterPro" id="IPR053143">
    <property type="entry name" value="Arylsulfate_ST"/>
</dbReference>
<sequence length="508" mass="55960">MVLVEVAMSLRLMRKLEILCVLAFIGPIDRANATWTSFQSRPDIRAPVFEISLRNDAFISPGYFFLAPYSGDTPGPYIYDNNANLVWSGVNGSTTDLFQDLHVCSYNDSDHLCFFQGARIDGYARGRHAILDSSYKSTTSVQSGEGLEMSDMHEAAVLDGKTMLITIYQPRTTDLEAYNITPGPGWVVDGVFQEIDIHSGNVIFEWSSLDHVSVADSYTPLRMNPAVGDGLSNNTAWDYFHINSVDKNQDGDYLVSSRHTSCIYKISGKDGSVVWRLGGTQSSFHLTNYNFSSQHDARFRSGNDTTTVLSFFDNGSDNYRNTSMTSSGNIVSIDHTTNTSTMIKKYQAPGAGLRAWSQGNLQILPNKNVIIGWGSNPSISEHLEDGTPVFFASLADPAAMNYRAFKFNWTAKPDEPPTLQIFSSSPNSATTFWMSWNGATEVHYWNIYATTSTSDQFMPLAKADNLGFQTTYVSPSWHPKGFAEAIGKDGTSLANSSIVITSSVVPGK</sequence>
<dbReference type="EMBL" id="JAAAPX010000011">
    <property type="protein sequence ID" value="KAF4243558.1"/>
    <property type="molecule type" value="Genomic_DNA"/>
</dbReference>
<comment type="caution">
    <text evidence="1">The sequence shown here is derived from an EMBL/GenBank/DDBJ whole genome shotgun (WGS) entry which is preliminary data.</text>
</comment>
<dbReference type="InterPro" id="IPR039535">
    <property type="entry name" value="ASST-like"/>
</dbReference>